<keyword evidence="2" id="KW-1185">Reference proteome</keyword>
<dbReference type="AlphaFoldDB" id="A0A0A2GC87"/>
<sequence length="304" mass="36173">MQVMINKISQAVKHYCYDQDYSSSDERFLHRYNNFSDKETLRDSGYIVYGVLSGIPNSTHIKAKSLLFQGDNECWKYFERTAVFWTYGHLRDKWIDHLKGAYEYALYIERRDLVDRLIDISLCYLTDDSNLSNNEFKRQRVYPSTQLVHFLIEKWLGYNPAKELILKYGDGYGIYQKIIDNWEDFSKIEGEYWDELCEYHLNRIGLQQGEKWKNEEFLDSGLVPMELINLIKVRQKLGLDIPVINNPLFDTNMARMPIIPTGYNEKNDIIFVLVDLTVKTQRKYTIQEVEEYIKLTTDEKNIIW</sequence>
<organism evidence="1 2">
    <name type="scientific">Porphyromonas gingivicanis</name>
    <dbReference type="NCBI Taxonomy" id="266762"/>
    <lineage>
        <taxon>Bacteria</taxon>
        <taxon>Pseudomonadati</taxon>
        <taxon>Bacteroidota</taxon>
        <taxon>Bacteroidia</taxon>
        <taxon>Bacteroidales</taxon>
        <taxon>Porphyromonadaceae</taxon>
        <taxon>Porphyromonas</taxon>
    </lineage>
</organism>
<proteinExistence type="predicted"/>
<comment type="caution">
    <text evidence="1">The sequence shown here is derived from an EMBL/GenBank/DDBJ whole genome shotgun (WGS) entry which is preliminary data.</text>
</comment>
<accession>A0A0A2GC87</accession>
<dbReference type="eggNOG" id="ENOG5033SSZ">
    <property type="taxonomic scope" value="Bacteria"/>
</dbReference>
<protein>
    <submittedName>
        <fullName evidence="1">Uncharacterized protein</fullName>
    </submittedName>
</protein>
<evidence type="ECO:0000313" key="1">
    <source>
        <dbReference type="EMBL" id="KGO00001.1"/>
    </source>
</evidence>
<gene>
    <name evidence="1" type="ORF">HQ36_00010</name>
</gene>
<name>A0A0A2GC87_9PORP</name>
<dbReference type="OrthoDB" id="1416536at2"/>
<evidence type="ECO:0000313" key="2">
    <source>
        <dbReference type="Proteomes" id="UP000030134"/>
    </source>
</evidence>
<reference evidence="1 2" key="1">
    <citation type="submission" date="2014-08" db="EMBL/GenBank/DDBJ databases">
        <title>Porphyromonas gingivicanis strain:COT-022_OH1391 Genome sequencing.</title>
        <authorList>
            <person name="Wallis C."/>
            <person name="Deusch O."/>
            <person name="O'Flynn C."/>
            <person name="Davis I."/>
            <person name="Jospin G."/>
            <person name="Darling A.E."/>
            <person name="Coil D.A."/>
            <person name="Alexiev A."/>
            <person name="Horsfall A."/>
            <person name="Kirkwood N."/>
            <person name="Harris S."/>
            <person name="Eisen J.A."/>
        </authorList>
    </citation>
    <scope>NUCLEOTIDE SEQUENCE [LARGE SCALE GENOMIC DNA]</scope>
    <source>
        <strain evidence="2">COT-022 OH1391</strain>
    </source>
</reference>
<dbReference type="EMBL" id="JQZW01000001">
    <property type="protein sequence ID" value="KGO00001.1"/>
    <property type="molecule type" value="Genomic_DNA"/>
</dbReference>
<dbReference type="Proteomes" id="UP000030134">
    <property type="component" value="Unassembled WGS sequence"/>
</dbReference>